<accession>A0A382NGC0</accession>
<gene>
    <name evidence="1" type="ORF">METZ01_LOCUS312412</name>
</gene>
<name>A0A382NGC0_9ZZZZ</name>
<sequence>VDKTDRGKELLQKSVWSAEVSGKIAWGSLKTLHGVNRAPFH</sequence>
<organism evidence="1">
    <name type="scientific">marine metagenome</name>
    <dbReference type="NCBI Taxonomy" id="408172"/>
    <lineage>
        <taxon>unclassified sequences</taxon>
        <taxon>metagenomes</taxon>
        <taxon>ecological metagenomes</taxon>
    </lineage>
</organism>
<evidence type="ECO:0000313" key="1">
    <source>
        <dbReference type="EMBL" id="SVC59558.1"/>
    </source>
</evidence>
<proteinExistence type="predicted"/>
<reference evidence="1" key="1">
    <citation type="submission" date="2018-05" db="EMBL/GenBank/DDBJ databases">
        <authorList>
            <person name="Lanie J.A."/>
            <person name="Ng W.-L."/>
            <person name="Kazmierczak K.M."/>
            <person name="Andrzejewski T.M."/>
            <person name="Davidsen T.M."/>
            <person name="Wayne K.J."/>
            <person name="Tettelin H."/>
            <person name="Glass J.I."/>
            <person name="Rusch D."/>
            <person name="Podicherti R."/>
            <person name="Tsui H.-C.T."/>
            <person name="Winkler M.E."/>
        </authorList>
    </citation>
    <scope>NUCLEOTIDE SEQUENCE</scope>
</reference>
<protein>
    <submittedName>
        <fullName evidence="1">Uncharacterized protein</fullName>
    </submittedName>
</protein>
<dbReference type="AlphaFoldDB" id="A0A382NGC0"/>
<feature type="non-terminal residue" evidence="1">
    <location>
        <position position="1"/>
    </location>
</feature>
<dbReference type="EMBL" id="UINC01099920">
    <property type="protein sequence ID" value="SVC59558.1"/>
    <property type="molecule type" value="Genomic_DNA"/>
</dbReference>